<accession>A0A552VC61</accession>
<dbReference type="EMBL" id="VJXW01000003">
    <property type="protein sequence ID" value="TRW28076.1"/>
    <property type="molecule type" value="Genomic_DNA"/>
</dbReference>
<name>A0A552VC61_9FIRM</name>
<dbReference type="RefSeq" id="WP_144015753.1">
    <property type="nucleotide sequence ID" value="NZ_VJXW01000003.1"/>
</dbReference>
<comment type="caution">
    <text evidence="1">The sequence shown here is derived from an EMBL/GenBank/DDBJ whole genome shotgun (WGS) entry which is preliminary data.</text>
</comment>
<sequence length="443" mass="52220">MIYPKEFRSIKIPVERNTCFFLMPFKDELNIVYGSIKDHLEKLEINCSRIDEDYSDSSPIIEKIIRKIISSQYLIVDISYMNPNVFYELGIAHTFKDSRNILILKQKKEQAPFDISHIRYIEYNKDNLFLLLPKIQTFIESNKKISDFYNSLNINNLINIIDENNNACIENFQLYLKDEISTCINILDNNIVDIKDIQLEQLFNIINQYINKLTLENEFDNLNQILNIYFVLLLKTSDFSASNNNIKNLLYGNFNNCMLNEATMIEKKIDLAVKLAENEKALSLVMPWIIDYFQKSKSASIDLNRYKLENLLMKTKNKTINEYIISSLDNDNCYIREHMSDIIGEKKLEEAINLLCFQLEKEENFFTASSIISAIGKLGKIEGIDNINLWIYNNLTEIRDTRQFFVLRRALIAIKSLDNTEEKKYINEFNEKYYEDIKNYFII</sequence>
<protein>
    <recommendedName>
        <fullName evidence="3">HEAT repeat domain-containing protein</fullName>
    </recommendedName>
</protein>
<evidence type="ECO:0008006" key="3">
    <source>
        <dbReference type="Google" id="ProtNLM"/>
    </source>
</evidence>
<evidence type="ECO:0000313" key="2">
    <source>
        <dbReference type="Proteomes" id="UP000319424"/>
    </source>
</evidence>
<dbReference type="OrthoDB" id="9815193at2"/>
<gene>
    <name evidence="1" type="ORF">FL857_03530</name>
</gene>
<organism evidence="1 2">
    <name type="scientific">Criibacterium bergeronii</name>
    <dbReference type="NCBI Taxonomy" id="1871336"/>
    <lineage>
        <taxon>Bacteria</taxon>
        <taxon>Bacillati</taxon>
        <taxon>Bacillota</taxon>
        <taxon>Clostridia</taxon>
        <taxon>Peptostreptococcales</taxon>
        <taxon>Filifactoraceae</taxon>
        <taxon>Criibacterium</taxon>
    </lineage>
</organism>
<proteinExistence type="predicted"/>
<reference evidence="1 2" key="1">
    <citation type="submission" date="2019-07" db="EMBL/GenBank/DDBJ databases">
        <title>Criibacterium bergeronii gen. nov., sp. nov. isolated from human clinical samples.</title>
        <authorList>
            <person name="Maheux A.F."/>
            <person name="Boudreau D.K."/>
            <person name="Berube E."/>
            <person name="Brodeur S."/>
            <person name="Bernard K.A."/>
            <person name="Abed J.Y."/>
            <person name="Ducrey E."/>
            <person name="Guay E.F."/>
            <person name="Raymond F."/>
            <person name="Corbeil J."/>
            <person name="Domingo M.-C."/>
            <person name="Roy P.H."/>
            <person name="Boissinot M."/>
            <person name="Tocheva E.I."/>
            <person name="Omar R.F."/>
        </authorList>
    </citation>
    <scope>NUCLEOTIDE SEQUENCE [LARGE SCALE GENOMIC DNA]</scope>
    <source>
        <strain evidence="1 2">CCRI-24246</strain>
    </source>
</reference>
<evidence type="ECO:0000313" key="1">
    <source>
        <dbReference type="EMBL" id="TRW28076.1"/>
    </source>
</evidence>
<dbReference type="Proteomes" id="UP000319424">
    <property type="component" value="Unassembled WGS sequence"/>
</dbReference>
<dbReference type="AlphaFoldDB" id="A0A552VC61"/>